<keyword evidence="5" id="KW-0597">Phosphoprotein</keyword>
<dbReference type="InterPro" id="IPR002110">
    <property type="entry name" value="Ankyrin_rpt"/>
</dbReference>
<feature type="repeat" description="ANK" evidence="14">
    <location>
        <begin position="195"/>
        <end position="227"/>
    </location>
</feature>
<reference evidence="16" key="2">
    <citation type="submission" date="2025-08" db="UniProtKB">
        <authorList>
            <consortium name="Ensembl"/>
        </authorList>
    </citation>
    <scope>IDENTIFICATION</scope>
</reference>
<dbReference type="SUPFAM" id="SSF48403">
    <property type="entry name" value="Ankyrin repeat"/>
    <property type="match status" value="1"/>
</dbReference>
<protein>
    <recommendedName>
        <fullName evidence="11">NF-kappa-B inhibitor alpha</fullName>
    </recommendedName>
    <alternativeName>
        <fullName evidence="12">I-kappa-B-alpha</fullName>
    </alternativeName>
</protein>
<evidence type="ECO:0000256" key="13">
    <source>
        <dbReference type="ARBA" id="ARBA00045368"/>
    </source>
</evidence>
<evidence type="ECO:0000313" key="17">
    <source>
        <dbReference type="Proteomes" id="UP000694520"/>
    </source>
</evidence>
<evidence type="ECO:0000256" key="10">
    <source>
        <dbReference type="ARBA" id="ARBA00038439"/>
    </source>
</evidence>
<organism evidence="16 17">
    <name type="scientific">Bos mutus grunniens</name>
    <name type="common">Wild yak</name>
    <name type="synonym">Bos grunniens</name>
    <dbReference type="NCBI Taxonomy" id="30521"/>
    <lineage>
        <taxon>Eukaryota</taxon>
        <taxon>Metazoa</taxon>
        <taxon>Chordata</taxon>
        <taxon>Craniata</taxon>
        <taxon>Vertebrata</taxon>
        <taxon>Euteleostomi</taxon>
        <taxon>Mammalia</taxon>
        <taxon>Eutheria</taxon>
        <taxon>Laurasiatheria</taxon>
        <taxon>Artiodactyla</taxon>
        <taxon>Ruminantia</taxon>
        <taxon>Pecora</taxon>
        <taxon>Bovidae</taxon>
        <taxon>Bovinae</taxon>
        <taxon>Bos</taxon>
    </lineage>
</organism>
<name>A0A8B9X905_BOSMU</name>
<accession>A0A8B9X905</accession>
<dbReference type="GO" id="GO:0034142">
    <property type="term" value="P:toll-like receptor 4 signaling pathway"/>
    <property type="evidence" value="ECO:0007669"/>
    <property type="project" value="TreeGrafter"/>
</dbReference>
<dbReference type="Pfam" id="PF12796">
    <property type="entry name" value="Ank_2"/>
    <property type="match status" value="2"/>
</dbReference>
<keyword evidence="9" id="KW-0539">Nucleus</keyword>
<dbReference type="Proteomes" id="UP000694520">
    <property type="component" value="Chromosome 17"/>
</dbReference>
<dbReference type="InterPro" id="IPR036770">
    <property type="entry name" value="Ankyrin_rpt-contain_sf"/>
</dbReference>
<evidence type="ECO:0000256" key="3">
    <source>
        <dbReference type="ARBA" id="ARBA00022490"/>
    </source>
</evidence>
<evidence type="ECO:0000256" key="11">
    <source>
        <dbReference type="ARBA" id="ARBA00041123"/>
    </source>
</evidence>
<evidence type="ECO:0000313" key="16">
    <source>
        <dbReference type="Ensembl" id="ENSBGRP00000018859.1"/>
    </source>
</evidence>
<keyword evidence="17" id="KW-1185">Reference proteome</keyword>
<dbReference type="Gene3D" id="1.25.40.20">
    <property type="entry name" value="Ankyrin repeat-containing domain"/>
    <property type="match status" value="1"/>
</dbReference>
<dbReference type="GO" id="GO:0051059">
    <property type="term" value="F:NF-kappaB binding"/>
    <property type="evidence" value="ECO:0007669"/>
    <property type="project" value="TreeGrafter"/>
</dbReference>
<reference evidence="16" key="3">
    <citation type="submission" date="2025-09" db="UniProtKB">
        <authorList>
            <consortium name="Ensembl"/>
        </authorList>
    </citation>
    <scope>IDENTIFICATION</scope>
</reference>
<dbReference type="PROSITE" id="PS50297">
    <property type="entry name" value="ANK_REP_REGION"/>
    <property type="match status" value="3"/>
</dbReference>
<feature type="compositionally biased region" description="Low complexity" evidence="15">
    <location>
        <begin position="68"/>
        <end position="85"/>
    </location>
</feature>
<dbReference type="GO" id="GO:0005634">
    <property type="term" value="C:nucleus"/>
    <property type="evidence" value="ECO:0007669"/>
    <property type="project" value="UniProtKB-SubCell"/>
</dbReference>
<dbReference type="InterPro" id="IPR051070">
    <property type="entry name" value="NF-kappa-B_inhibitor"/>
</dbReference>
<dbReference type="GeneTree" id="ENSGT00940000163080"/>
<evidence type="ECO:0000256" key="1">
    <source>
        <dbReference type="ARBA" id="ARBA00004123"/>
    </source>
</evidence>
<evidence type="ECO:0000256" key="12">
    <source>
        <dbReference type="ARBA" id="ARBA00041987"/>
    </source>
</evidence>
<reference evidence="16" key="1">
    <citation type="submission" date="2019-05" db="EMBL/GenBank/DDBJ databases">
        <authorList>
            <person name="Zhang S."/>
            <person name="Liu J."/>
        </authorList>
    </citation>
    <scope>NUCLEOTIDE SEQUENCE [LARGE SCALE GENOMIC DNA]</scope>
</reference>
<feature type="region of interest" description="Disordered" evidence="15">
    <location>
        <begin position="1"/>
        <end position="152"/>
    </location>
</feature>
<feature type="repeat" description="ANK" evidence="14">
    <location>
        <begin position="301"/>
        <end position="333"/>
    </location>
</feature>
<dbReference type="PANTHER" id="PTHR46680">
    <property type="entry name" value="NF-KAPPA-B INHIBITOR ALPHA"/>
    <property type="match status" value="1"/>
</dbReference>
<keyword evidence="7" id="KW-0832">Ubl conjugation</keyword>
<feature type="repeat" description="ANK" evidence="14">
    <location>
        <begin position="267"/>
        <end position="299"/>
    </location>
</feature>
<evidence type="ECO:0000256" key="15">
    <source>
        <dbReference type="SAM" id="MobiDB-lite"/>
    </source>
</evidence>
<evidence type="ECO:0000256" key="2">
    <source>
        <dbReference type="ARBA" id="ARBA00004496"/>
    </source>
</evidence>
<keyword evidence="4" id="KW-1017">Isopeptide bond</keyword>
<dbReference type="AlphaFoldDB" id="A0A8B9X905"/>
<proteinExistence type="inferred from homology"/>
<evidence type="ECO:0000256" key="4">
    <source>
        <dbReference type="ARBA" id="ARBA00022499"/>
    </source>
</evidence>
<evidence type="ECO:0000256" key="6">
    <source>
        <dbReference type="ARBA" id="ARBA00022737"/>
    </source>
</evidence>
<dbReference type="Ensembl" id="ENSBGRT00000021860.1">
    <property type="protein sequence ID" value="ENSBGRP00000018859.1"/>
    <property type="gene ID" value="ENSBGRG00000011907.1"/>
</dbReference>
<feature type="compositionally biased region" description="Gly residues" evidence="15">
    <location>
        <begin position="1"/>
        <end position="20"/>
    </location>
</feature>
<dbReference type="GO" id="GO:0071356">
    <property type="term" value="P:cellular response to tumor necrosis factor"/>
    <property type="evidence" value="ECO:0007669"/>
    <property type="project" value="TreeGrafter"/>
</dbReference>
<dbReference type="PANTHER" id="PTHR46680:SF1">
    <property type="entry name" value="NF-KAPPA-B INHIBITOR ALPHA"/>
    <property type="match status" value="1"/>
</dbReference>
<comment type="function">
    <text evidence="13">Inhibits the activity of dimeric NF-kappa-B/REL complexes by trapping REL (RELA/p65 and NFKB1/p50) dimers in the cytoplasm by masking their nuclear localization signals. On cellular stimulation by immune and pro-inflammatory responses, becomes phosphorylated promoting ubiquitination and degradation, enabling the dimeric RELA to translocate to the nucleus and activate transcription.</text>
</comment>
<evidence type="ECO:0000256" key="8">
    <source>
        <dbReference type="ARBA" id="ARBA00023043"/>
    </source>
</evidence>
<sequence length="399" mass="42592">MANGPGGWGRWSGVGTGSRGRGPTALRCSRAHLARAHTPVRVPSAGGGAAAGTRSPRLHKGGGSFCPAGGRRAAGRGSTGRSGTARGRGGLAGARRRARGGGPESPWAPARNTQLIITSRKTPRPRPPETPALRNPPRGAPPRAPRSALTSPGGFPSLPLRFLHLAIIHEEKALTMEVVRQVKGDLAFLNFQNNLQQTPLHLAVITNQPEIAEALLEAGCDPELRDFRGNTPLHLACEQGCLASVGVLTQPRGTQHLHSILQATNYNGHTCLHLASIHGYLGIVELLVSLGADVNAQEPCNGRTALHLAVDLQNPDLVSLLLKCGADVNRVTYQGYSPYQLTWGRPSTRIQQQLGQLTLENLQTLPESEDEESYDTESEFTEDELPYDDCVLGGQRLTL</sequence>
<keyword evidence="8 14" id="KW-0040">ANK repeat</keyword>
<comment type="subcellular location">
    <subcellularLocation>
        <location evidence="2">Cytoplasm</location>
    </subcellularLocation>
    <subcellularLocation>
        <location evidence="1">Nucleus</location>
    </subcellularLocation>
</comment>
<evidence type="ECO:0000256" key="7">
    <source>
        <dbReference type="ARBA" id="ARBA00022843"/>
    </source>
</evidence>
<evidence type="ECO:0000256" key="14">
    <source>
        <dbReference type="PROSITE-ProRule" id="PRU00023"/>
    </source>
</evidence>
<dbReference type="FunFam" id="1.25.40.20:FF:000124">
    <property type="entry name" value="NF-kappa-B inhibitor alpha isoform X2"/>
    <property type="match status" value="1"/>
</dbReference>
<evidence type="ECO:0000256" key="9">
    <source>
        <dbReference type="ARBA" id="ARBA00023242"/>
    </source>
</evidence>
<evidence type="ECO:0000256" key="5">
    <source>
        <dbReference type="ARBA" id="ARBA00022553"/>
    </source>
</evidence>
<dbReference type="GO" id="GO:0005829">
    <property type="term" value="C:cytosol"/>
    <property type="evidence" value="ECO:0007669"/>
    <property type="project" value="UniProtKB-ARBA"/>
</dbReference>
<dbReference type="PROSITE" id="PS50088">
    <property type="entry name" value="ANK_REPEAT"/>
    <property type="match status" value="3"/>
</dbReference>
<dbReference type="SMART" id="SM00248">
    <property type="entry name" value="ANK"/>
    <property type="match status" value="4"/>
</dbReference>
<keyword evidence="6" id="KW-0677">Repeat</keyword>
<comment type="similarity">
    <text evidence="10">Belongs to the NF-kappa-B inhibitor family.</text>
</comment>
<dbReference type="PRINTS" id="PR01415">
    <property type="entry name" value="ANKYRIN"/>
</dbReference>
<keyword evidence="3" id="KW-0963">Cytoplasm</keyword>